<dbReference type="AlphaFoldDB" id="A0AAE3G460"/>
<protein>
    <submittedName>
        <fullName evidence="1">Uncharacterized protein</fullName>
    </submittedName>
</protein>
<keyword evidence="2" id="KW-1185">Reference proteome</keyword>
<dbReference type="Proteomes" id="UP001205843">
    <property type="component" value="Unassembled WGS sequence"/>
</dbReference>
<gene>
    <name evidence="1" type="ORF">J2T57_002630</name>
</gene>
<comment type="caution">
    <text evidence="1">The sequence shown here is derived from an EMBL/GenBank/DDBJ whole genome shotgun (WGS) entry which is preliminary data.</text>
</comment>
<dbReference type="EMBL" id="JALJXV010000006">
    <property type="protein sequence ID" value="MCP1675480.1"/>
    <property type="molecule type" value="Genomic_DNA"/>
</dbReference>
<accession>A0AAE3G460</accession>
<sequence>MKIEFYPSFTWAVPVAYRRALACCSFEQGDVLYADANPYGLWPRAGYSPDRIEVYLPERKRGVIEGDTNKLFESGWEQQVQYRRWTNGKPVTDYPQWTRQGRLYRFLWLGDSNELQDEPPETLPPLTVGDLRLKRNHSRYSDVVISGSARSGTGCTFAAAIDLTSDRSLGKVRNIELAGKLDLEERAIMIEANTLWPEEPGKFLPTVQLAVFRFNVDRKAATAILKQALYKPSPGSQGEGFRVAAHGAFI</sequence>
<proteinExistence type="predicted"/>
<dbReference type="RefSeq" id="WP_253478972.1">
    <property type="nucleotide sequence ID" value="NZ_JALJXV010000006.1"/>
</dbReference>
<reference evidence="1" key="1">
    <citation type="submission" date="2022-03" db="EMBL/GenBank/DDBJ databases">
        <title>Genomic Encyclopedia of Type Strains, Phase III (KMG-III): the genomes of soil and plant-associated and newly described type strains.</title>
        <authorList>
            <person name="Whitman W."/>
        </authorList>
    </citation>
    <scope>NUCLEOTIDE SEQUENCE</scope>
    <source>
        <strain evidence="1">ANL 6-2</strain>
    </source>
</reference>
<evidence type="ECO:0000313" key="1">
    <source>
        <dbReference type="EMBL" id="MCP1675480.1"/>
    </source>
</evidence>
<organism evidence="1 2">
    <name type="scientific">Natronocella acetinitrilica</name>
    <dbReference type="NCBI Taxonomy" id="414046"/>
    <lineage>
        <taxon>Bacteria</taxon>
        <taxon>Pseudomonadati</taxon>
        <taxon>Pseudomonadota</taxon>
        <taxon>Gammaproteobacteria</taxon>
        <taxon>Chromatiales</taxon>
        <taxon>Ectothiorhodospiraceae</taxon>
        <taxon>Natronocella</taxon>
    </lineage>
</organism>
<name>A0AAE3G460_9GAMM</name>
<evidence type="ECO:0000313" key="2">
    <source>
        <dbReference type="Proteomes" id="UP001205843"/>
    </source>
</evidence>